<name>A0ABD0JWM9_9CAEN</name>
<evidence type="ECO:0000313" key="1">
    <source>
        <dbReference type="EMBL" id="KAK7479258.1"/>
    </source>
</evidence>
<feature type="non-terminal residue" evidence="1">
    <location>
        <position position="1"/>
    </location>
</feature>
<reference evidence="1 2" key="1">
    <citation type="journal article" date="2023" name="Sci. Data">
        <title>Genome assembly of the Korean intertidal mud-creeper Batillaria attramentaria.</title>
        <authorList>
            <person name="Patra A.K."/>
            <person name="Ho P.T."/>
            <person name="Jun S."/>
            <person name="Lee S.J."/>
            <person name="Kim Y."/>
            <person name="Won Y.J."/>
        </authorList>
    </citation>
    <scope>NUCLEOTIDE SEQUENCE [LARGE SCALE GENOMIC DNA]</scope>
    <source>
        <strain evidence="1">Wonlab-2016</strain>
    </source>
</reference>
<keyword evidence="2" id="KW-1185">Reference proteome</keyword>
<dbReference type="AlphaFoldDB" id="A0ABD0JWM9"/>
<feature type="non-terminal residue" evidence="1">
    <location>
        <position position="88"/>
    </location>
</feature>
<organism evidence="1 2">
    <name type="scientific">Batillaria attramentaria</name>
    <dbReference type="NCBI Taxonomy" id="370345"/>
    <lineage>
        <taxon>Eukaryota</taxon>
        <taxon>Metazoa</taxon>
        <taxon>Spiralia</taxon>
        <taxon>Lophotrochozoa</taxon>
        <taxon>Mollusca</taxon>
        <taxon>Gastropoda</taxon>
        <taxon>Caenogastropoda</taxon>
        <taxon>Sorbeoconcha</taxon>
        <taxon>Cerithioidea</taxon>
        <taxon>Batillariidae</taxon>
        <taxon>Batillaria</taxon>
    </lineage>
</organism>
<protein>
    <submittedName>
        <fullName evidence="1">Uncharacterized protein</fullName>
    </submittedName>
</protein>
<accession>A0ABD0JWM9</accession>
<proteinExistence type="predicted"/>
<dbReference type="EMBL" id="JACVVK020000307">
    <property type="protein sequence ID" value="KAK7479258.1"/>
    <property type="molecule type" value="Genomic_DNA"/>
</dbReference>
<evidence type="ECO:0000313" key="2">
    <source>
        <dbReference type="Proteomes" id="UP001519460"/>
    </source>
</evidence>
<gene>
    <name evidence="1" type="ORF">BaRGS_00029506</name>
</gene>
<sequence>RQEIAQFLHVAGVQKVGELGLKLVVCFTADTHSAAVGLRKVVTLQQAVGDGREGVGLTDDSISNFQLLSRFSLPPSGLLLSVDTVAFS</sequence>
<comment type="caution">
    <text evidence="1">The sequence shown here is derived from an EMBL/GenBank/DDBJ whole genome shotgun (WGS) entry which is preliminary data.</text>
</comment>
<dbReference type="Proteomes" id="UP001519460">
    <property type="component" value="Unassembled WGS sequence"/>
</dbReference>